<gene>
    <name evidence="2" type="ORF">AM571_PC00341</name>
</gene>
<protein>
    <submittedName>
        <fullName evidence="2">Uncharacterized protein</fullName>
    </submittedName>
</protein>
<geneLocation type="plasmid" evidence="3">
    <name>prsp8c3c</name>
</geneLocation>
<organism evidence="2 3">
    <name type="scientific">Rhizobium etli 8C-3</name>
    <dbReference type="NCBI Taxonomy" id="538025"/>
    <lineage>
        <taxon>Bacteria</taxon>
        <taxon>Pseudomonadati</taxon>
        <taxon>Pseudomonadota</taxon>
        <taxon>Alphaproteobacteria</taxon>
        <taxon>Hyphomicrobiales</taxon>
        <taxon>Rhizobiaceae</taxon>
        <taxon>Rhizobium/Agrobacterium group</taxon>
        <taxon>Rhizobium</taxon>
    </lineage>
</organism>
<evidence type="ECO:0000313" key="3">
    <source>
        <dbReference type="Proteomes" id="UP000185109"/>
    </source>
</evidence>
<keyword evidence="1" id="KW-0812">Transmembrane</keyword>
<evidence type="ECO:0000313" key="2">
    <source>
        <dbReference type="EMBL" id="APO78081.1"/>
    </source>
</evidence>
<dbReference type="AlphaFoldDB" id="A0A1L5PD07"/>
<name>A0A1L5PD07_RHIET</name>
<keyword evidence="2" id="KW-0614">Plasmid</keyword>
<feature type="transmembrane region" description="Helical" evidence="1">
    <location>
        <begin position="20"/>
        <end position="37"/>
    </location>
</feature>
<sequence length="56" mass="6234">MSQFECTRGNSALRKLSNKIYYLIIAAVLLALWGGTAEKHNAHQAAVADMDGQRNW</sequence>
<reference evidence="2 3" key="1">
    <citation type="submission" date="2016-09" db="EMBL/GenBank/DDBJ databases">
        <title>The complete genome sequences of Rhizobium gallicum, symbiovars gallicum and phaseoli, symbionts associated to common bean (Phaseolus vulgaris).</title>
        <authorList>
            <person name="Bustos P."/>
            <person name="Santamaria R.I."/>
            <person name="Perez-Carrascal O.M."/>
            <person name="Juarez S."/>
            <person name="Lozano L."/>
            <person name="Martinez-Flores I."/>
            <person name="Martinez-Romero E."/>
            <person name="Cevallos M."/>
            <person name="Romero D."/>
            <person name="Davila G."/>
            <person name="Gonzalez V."/>
        </authorList>
    </citation>
    <scope>NUCLEOTIDE SEQUENCE [LARGE SCALE GENOMIC DNA]</scope>
    <source>
        <strain evidence="2 3">8C-3</strain>
        <plasmid evidence="3">Plasmid prsp8c3c</plasmid>
    </source>
</reference>
<accession>A0A1L5PD07</accession>
<dbReference type="Proteomes" id="UP000185109">
    <property type="component" value="Plasmid pRsp8C3c"/>
</dbReference>
<keyword evidence="1" id="KW-1133">Transmembrane helix</keyword>
<proteinExistence type="predicted"/>
<dbReference type="EMBL" id="CP017244">
    <property type="protein sequence ID" value="APO78081.1"/>
    <property type="molecule type" value="Genomic_DNA"/>
</dbReference>
<keyword evidence="1" id="KW-0472">Membrane</keyword>
<evidence type="ECO:0000256" key="1">
    <source>
        <dbReference type="SAM" id="Phobius"/>
    </source>
</evidence>